<reference evidence="2 3" key="1">
    <citation type="journal article" date="2011" name="PLoS Pathog.">
        <title>Endophytic Life Strategies Decoded by Genome and Transcriptome Analyses of the Mutualistic Root Symbiont Piriformospora indica.</title>
        <authorList>
            <person name="Zuccaro A."/>
            <person name="Lahrmann U."/>
            <person name="Guldener U."/>
            <person name="Langen G."/>
            <person name="Pfiffi S."/>
            <person name="Biedenkopf D."/>
            <person name="Wong P."/>
            <person name="Samans B."/>
            <person name="Grimm C."/>
            <person name="Basiewicz M."/>
            <person name="Murat C."/>
            <person name="Martin F."/>
            <person name="Kogel K.H."/>
        </authorList>
    </citation>
    <scope>NUCLEOTIDE SEQUENCE [LARGE SCALE GENOMIC DNA]</scope>
    <source>
        <strain evidence="2 3">DSM 11827</strain>
    </source>
</reference>
<dbReference type="InParanoid" id="G4T7Q3"/>
<feature type="compositionally biased region" description="Acidic residues" evidence="1">
    <location>
        <begin position="21"/>
        <end position="30"/>
    </location>
</feature>
<dbReference type="STRING" id="1109443.G4T7Q3"/>
<dbReference type="OrthoDB" id="3364649at2759"/>
<dbReference type="HOGENOM" id="CLU_044387_0_0_1"/>
<dbReference type="GO" id="GO:0007059">
    <property type="term" value="P:chromosome segregation"/>
    <property type="evidence" value="ECO:0007669"/>
    <property type="project" value="InterPro"/>
</dbReference>
<feature type="region of interest" description="Disordered" evidence="1">
    <location>
        <begin position="1"/>
        <end position="43"/>
    </location>
</feature>
<dbReference type="EMBL" id="CAFZ01000012">
    <property type="protein sequence ID" value="CCA67338.1"/>
    <property type="molecule type" value="Genomic_DNA"/>
</dbReference>
<dbReference type="PANTHER" id="PTHR14778:SF2">
    <property type="entry name" value="KINETOCHORE-ASSOCIATED PROTEIN DSN1 HOMOLOG"/>
    <property type="match status" value="1"/>
</dbReference>
<dbReference type="OMA" id="AVMPHES"/>
<dbReference type="AlphaFoldDB" id="G4T7Q3"/>
<evidence type="ECO:0000313" key="2">
    <source>
        <dbReference type="EMBL" id="CCA67338.1"/>
    </source>
</evidence>
<gene>
    <name evidence="2" type="ORF">PIIN_11754</name>
</gene>
<dbReference type="Proteomes" id="UP000007148">
    <property type="component" value="Unassembled WGS sequence"/>
</dbReference>
<sequence length="451" mass="50265">MKRKAPSFQDAASKRRKPDNSDDASNDADGVEVKSMGAELHDLERREIMDRSILTTASLPHMTFSKPKLGAKKAVKPSSTLGSTSMSLSLSNASNFNSSTIAGSSTSTATMPARPPPRQIADIGNLSQKIKQVSAKKEQARRSSFAKRGKRVSGSFETGEAVMPHESVPSAKLYRHIDEDLPEAHRVRHLLVWCARRAAAGESPTKSKSKLGQQDSALLASIQDKVVRQLMDLTIDIPLYDVENRGKRKPDEPLMDDPINVRNRELKERLTIMEEKARDEDRMWAKVISDYNALQASVLSTLPQTSASTPGKHIKRPTFDVRLSELDEKWQEVDKEIESYRMELESGKIRELDTQLAKRCRKLPFELDSLRQSLARSNAFTEQAKEFIDDLFASINATSSGPSSLKSQALPSRPATRLIFLGRWPRRHRQIPRPNLLALPVSTDMSSIIGG</sequence>
<feature type="compositionally biased region" description="Low complexity" evidence="1">
    <location>
        <begin position="98"/>
        <end position="110"/>
    </location>
</feature>
<accession>G4T7Q3</accession>
<feature type="region of interest" description="Disordered" evidence="1">
    <location>
        <begin position="98"/>
        <end position="152"/>
    </location>
</feature>
<protein>
    <recommendedName>
        <fullName evidence="4">Kinetochore protein mis13</fullName>
    </recommendedName>
</protein>
<dbReference type="PANTHER" id="PTHR14778">
    <property type="entry name" value="KINETOCHORE-ASSOCIATED PROTEIN DSN1 HOMOLOG"/>
    <property type="match status" value="1"/>
</dbReference>
<evidence type="ECO:0000256" key="1">
    <source>
        <dbReference type="SAM" id="MobiDB-lite"/>
    </source>
</evidence>
<dbReference type="Pfam" id="PF08202">
    <property type="entry name" value="MIS13"/>
    <property type="match status" value="1"/>
</dbReference>
<organism evidence="2 3">
    <name type="scientific">Serendipita indica (strain DSM 11827)</name>
    <name type="common">Root endophyte fungus</name>
    <name type="synonym">Piriformospora indica</name>
    <dbReference type="NCBI Taxonomy" id="1109443"/>
    <lineage>
        <taxon>Eukaryota</taxon>
        <taxon>Fungi</taxon>
        <taxon>Dikarya</taxon>
        <taxon>Basidiomycota</taxon>
        <taxon>Agaricomycotina</taxon>
        <taxon>Agaricomycetes</taxon>
        <taxon>Sebacinales</taxon>
        <taxon>Serendipitaceae</taxon>
        <taxon>Serendipita</taxon>
    </lineage>
</organism>
<dbReference type="InterPro" id="IPR013218">
    <property type="entry name" value="Dsn1/Mis13"/>
</dbReference>
<comment type="caution">
    <text evidence="2">The sequence shown here is derived from an EMBL/GenBank/DDBJ whole genome shotgun (WGS) entry which is preliminary data.</text>
</comment>
<name>G4T7Q3_SERID</name>
<evidence type="ECO:0008006" key="4">
    <source>
        <dbReference type="Google" id="ProtNLM"/>
    </source>
</evidence>
<dbReference type="GO" id="GO:0051301">
    <property type="term" value="P:cell division"/>
    <property type="evidence" value="ECO:0007669"/>
    <property type="project" value="InterPro"/>
</dbReference>
<evidence type="ECO:0000313" key="3">
    <source>
        <dbReference type="Proteomes" id="UP000007148"/>
    </source>
</evidence>
<dbReference type="eggNOG" id="ENOG502RM64">
    <property type="taxonomic scope" value="Eukaryota"/>
</dbReference>
<proteinExistence type="predicted"/>
<dbReference type="GO" id="GO:0000444">
    <property type="term" value="C:MIS12/MIND type complex"/>
    <property type="evidence" value="ECO:0007669"/>
    <property type="project" value="InterPro"/>
</dbReference>
<keyword evidence="3" id="KW-1185">Reference proteome</keyword>